<dbReference type="Proteomes" id="UP000005233">
    <property type="component" value="Chromosome"/>
</dbReference>
<proteinExistence type="predicted"/>
<dbReference type="EMBL" id="CP003243">
    <property type="protein sequence ID" value="AFD00127.1"/>
    <property type="molecule type" value="Genomic_DNA"/>
</dbReference>
<dbReference type="STRING" id="1041930.Mtc_1373"/>
<accession>H8IAN0</accession>
<sequence>MVKRIALLAIVLLAFTALSHPVCAHLVPISWGFPVFIQNNSLTGLQTQMQAASDVENVNIGFNGAGFGSLFGGAFPNIGQFSHQNALATSLGFADQRQSTTFAYPYLSIGGAPVPGMGFL</sequence>
<dbReference type="eggNOG" id="arCOG10873">
    <property type="taxonomic scope" value="Archaea"/>
</dbReference>
<keyword evidence="2" id="KW-1185">Reference proteome</keyword>
<dbReference type="HOGENOM" id="CLU_2021501_0_0_2"/>
<dbReference type="KEGG" id="mez:Mtc_1373"/>
<reference evidence="1 2" key="1">
    <citation type="journal article" date="2012" name="J. Bacteriol.">
        <title>Complete genome sequence of a thermophilic methanogen, Methanocella conradii HZ254, isolated from Chinese rice field soil.</title>
        <authorList>
            <person name="Lu Z."/>
            <person name="Lu Y."/>
        </authorList>
    </citation>
    <scope>NUCLEOTIDE SEQUENCE [LARGE SCALE GENOMIC DNA]</scope>
    <source>
        <strain evidence="2">DSM 24694 / JCM 17849 / CGMCC 1.5162 / HZ254</strain>
    </source>
</reference>
<organism evidence="1 2">
    <name type="scientific">Methanocella conradii (strain DSM 24694 / JCM 17849 / CGMCC 1.5162 / HZ254)</name>
    <dbReference type="NCBI Taxonomy" id="1041930"/>
    <lineage>
        <taxon>Archaea</taxon>
        <taxon>Methanobacteriati</taxon>
        <taxon>Methanobacteriota</taxon>
        <taxon>Stenosarchaea group</taxon>
        <taxon>Methanomicrobia</taxon>
        <taxon>Methanocellales</taxon>
        <taxon>Methanocellaceae</taxon>
        <taxon>Methanocella</taxon>
    </lineage>
</organism>
<evidence type="ECO:0000313" key="2">
    <source>
        <dbReference type="Proteomes" id="UP000005233"/>
    </source>
</evidence>
<evidence type="ECO:0000313" key="1">
    <source>
        <dbReference type="EMBL" id="AFD00127.1"/>
    </source>
</evidence>
<protein>
    <submittedName>
        <fullName evidence="1">Uncharacterized protein</fullName>
    </submittedName>
</protein>
<name>H8IAN0_METCZ</name>
<gene>
    <name evidence="1" type="ordered locus">Mtc_1373</name>
</gene>
<dbReference type="AlphaFoldDB" id="H8IAN0"/>